<name>A0ACB8A339_9AGAM</name>
<sequence length="331" mass="36863">MADPVLTLQMQQTMNYVTGMVLNPLKQTLWQLITYLFQPRQLHLFCTIKEARISDNCSIPQFLIILSLQVNLVWNRQWSFMTALYLIARYFGSLYVIGNAACILVIRVYALFNRSKKVLIFLATSCVLQATATFVLTGLDTNKQVFDGYYASVGPASIGSAVQLVNVNPSMLPLLNTLNQDSTILSITFDTILLFFALWAFVIHALEAKTLNNGWSINVLVRTLMADHLLYFICNLVWLSLPISTYNSTELNFLIVLLHAVYYAVSALVVVAGPRMVISLRTTEKKTRGEGATLEAEVSTIWFGIGEPPTQSESAMEEGGLRAADANAQID</sequence>
<gene>
    <name evidence="1" type="ORF">BJ138DRAFT_1210340</name>
</gene>
<reference evidence="1" key="1">
    <citation type="journal article" date="2021" name="New Phytol.">
        <title>Evolutionary innovations through gain and loss of genes in the ectomycorrhizal Boletales.</title>
        <authorList>
            <person name="Wu G."/>
            <person name="Miyauchi S."/>
            <person name="Morin E."/>
            <person name="Kuo A."/>
            <person name="Drula E."/>
            <person name="Varga T."/>
            <person name="Kohler A."/>
            <person name="Feng B."/>
            <person name="Cao Y."/>
            <person name="Lipzen A."/>
            <person name="Daum C."/>
            <person name="Hundley H."/>
            <person name="Pangilinan J."/>
            <person name="Johnson J."/>
            <person name="Barry K."/>
            <person name="LaButti K."/>
            <person name="Ng V."/>
            <person name="Ahrendt S."/>
            <person name="Min B."/>
            <person name="Choi I.G."/>
            <person name="Park H."/>
            <person name="Plett J.M."/>
            <person name="Magnuson J."/>
            <person name="Spatafora J.W."/>
            <person name="Nagy L.G."/>
            <person name="Henrissat B."/>
            <person name="Grigoriev I.V."/>
            <person name="Yang Z.L."/>
            <person name="Xu J."/>
            <person name="Martin F.M."/>
        </authorList>
    </citation>
    <scope>NUCLEOTIDE SEQUENCE</scope>
    <source>
        <strain evidence="1">ATCC 28755</strain>
    </source>
</reference>
<proteinExistence type="predicted"/>
<organism evidence="1 2">
    <name type="scientific">Hygrophoropsis aurantiaca</name>
    <dbReference type="NCBI Taxonomy" id="72124"/>
    <lineage>
        <taxon>Eukaryota</taxon>
        <taxon>Fungi</taxon>
        <taxon>Dikarya</taxon>
        <taxon>Basidiomycota</taxon>
        <taxon>Agaricomycotina</taxon>
        <taxon>Agaricomycetes</taxon>
        <taxon>Agaricomycetidae</taxon>
        <taxon>Boletales</taxon>
        <taxon>Coniophorineae</taxon>
        <taxon>Hygrophoropsidaceae</taxon>
        <taxon>Hygrophoropsis</taxon>
    </lineage>
</organism>
<keyword evidence="2" id="KW-1185">Reference proteome</keyword>
<comment type="caution">
    <text evidence="1">The sequence shown here is derived from an EMBL/GenBank/DDBJ whole genome shotgun (WGS) entry which is preliminary data.</text>
</comment>
<protein>
    <submittedName>
        <fullName evidence="1">Uncharacterized protein</fullName>
    </submittedName>
</protein>
<dbReference type="EMBL" id="MU267868">
    <property type="protein sequence ID" value="KAH7907821.1"/>
    <property type="molecule type" value="Genomic_DNA"/>
</dbReference>
<dbReference type="Proteomes" id="UP000790377">
    <property type="component" value="Unassembled WGS sequence"/>
</dbReference>
<evidence type="ECO:0000313" key="2">
    <source>
        <dbReference type="Proteomes" id="UP000790377"/>
    </source>
</evidence>
<evidence type="ECO:0000313" key="1">
    <source>
        <dbReference type="EMBL" id="KAH7907821.1"/>
    </source>
</evidence>
<accession>A0ACB8A339</accession>